<accession>A0A454JK45</accession>
<keyword evidence="1" id="KW-0812">Transmembrane</keyword>
<dbReference type="RefSeq" id="WP_103524153.1">
    <property type="nucleotide sequence ID" value="NZ_JAIZDC010000007.1"/>
</dbReference>
<comment type="caution">
    <text evidence="2">The sequence shown here is derived from an EMBL/GenBank/DDBJ whole genome shotgun (WGS) entry which is preliminary data.</text>
</comment>
<organism evidence="2 3">
    <name type="scientific">Aquitalea palustris</name>
    <dbReference type="NCBI Taxonomy" id="2480983"/>
    <lineage>
        <taxon>Bacteria</taxon>
        <taxon>Pseudomonadati</taxon>
        <taxon>Pseudomonadota</taxon>
        <taxon>Betaproteobacteria</taxon>
        <taxon>Neisseriales</taxon>
        <taxon>Chromobacteriaceae</taxon>
        <taxon>Aquitalea</taxon>
    </lineage>
</organism>
<keyword evidence="1" id="KW-1133">Transmembrane helix</keyword>
<dbReference type="OrthoDB" id="4711656at2"/>
<evidence type="ECO:0000256" key="1">
    <source>
        <dbReference type="SAM" id="Phobius"/>
    </source>
</evidence>
<keyword evidence="1" id="KW-0472">Membrane</keyword>
<proteinExistence type="predicted"/>
<evidence type="ECO:0000313" key="3">
    <source>
        <dbReference type="Proteomes" id="UP000274139"/>
    </source>
</evidence>
<reference evidence="2 3" key="1">
    <citation type="submission" date="2018-10" db="EMBL/GenBank/DDBJ databases">
        <title>Draft genome sequence of Aquitalea MWU14-2217 isolated from a wild cranberry bog in Provincetown, Massachusetts.</title>
        <authorList>
            <person name="Ebadzadsahrai G."/>
            <person name="Soby S."/>
        </authorList>
    </citation>
    <scope>NUCLEOTIDE SEQUENCE [LARGE SCALE GENOMIC DNA]</scope>
    <source>
        <strain evidence="2 3">MWU14-2217</strain>
    </source>
</reference>
<feature type="transmembrane region" description="Helical" evidence="1">
    <location>
        <begin position="181"/>
        <end position="200"/>
    </location>
</feature>
<gene>
    <name evidence="2" type="ORF">EAY64_07480</name>
</gene>
<sequence>MKIFIRCGIVVFATFIFAIAGEVIHQQFPEYVAHSGELIKLVSSLIGTLFAIVLGLLISSSYTAFNTHQADFNAMATAIANIDLILKYYPASTKNMRHSLMLVVDEVLNRYWPKHTVMHNHDVDYRFLENDINKILLINSSFHNISNVKQDDINAMRNHSNNFISIQANIIRNLSSQVPSLLLYVVFGWACLLFFLYGIFGNGTAFEFSFLFLGSIAIASTNFLILELTHPYQGLFKISSAALDLLKQSISLEDEKIFQS</sequence>
<evidence type="ECO:0000313" key="2">
    <source>
        <dbReference type="EMBL" id="RMC99603.1"/>
    </source>
</evidence>
<dbReference type="InterPro" id="IPR025333">
    <property type="entry name" value="DUF4239"/>
</dbReference>
<dbReference type="Pfam" id="PF14023">
    <property type="entry name" value="Bestrophin-like"/>
    <property type="match status" value="1"/>
</dbReference>
<feature type="transmembrane region" description="Helical" evidence="1">
    <location>
        <begin position="206"/>
        <end position="226"/>
    </location>
</feature>
<protein>
    <submittedName>
        <fullName evidence="2">DUF4239 domain-containing protein</fullName>
    </submittedName>
</protein>
<name>A0A454JK45_9NEIS</name>
<dbReference type="Proteomes" id="UP000274139">
    <property type="component" value="Unassembled WGS sequence"/>
</dbReference>
<keyword evidence="3" id="KW-1185">Reference proteome</keyword>
<feature type="transmembrane region" description="Helical" evidence="1">
    <location>
        <begin position="45"/>
        <end position="65"/>
    </location>
</feature>
<dbReference type="EMBL" id="RFAR01000024">
    <property type="protein sequence ID" value="RMC99603.1"/>
    <property type="molecule type" value="Genomic_DNA"/>
</dbReference>
<dbReference type="AlphaFoldDB" id="A0A454JK45"/>